<reference evidence="2" key="1">
    <citation type="submission" date="2019-08" db="EMBL/GenBank/DDBJ databases">
        <authorList>
            <person name="Kucharzyk K."/>
            <person name="Murdoch R.W."/>
            <person name="Higgins S."/>
            <person name="Loffler F."/>
        </authorList>
    </citation>
    <scope>NUCLEOTIDE SEQUENCE</scope>
</reference>
<dbReference type="AlphaFoldDB" id="A0A645FK32"/>
<organism evidence="2">
    <name type="scientific">bioreactor metagenome</name>
    <dbReference type="NCBI Taxonomy" id="1076179"/>
    <lineage>
        <taxon>unclassified sequences</taxon>
        <taxon>metagenomes</taxon>
        <taxon>ecological metagenomes</taxon>
    </lineage>
</organism>
<feature type="transmembrane region" description="Helical" evidence="1">
    <location>
        <begin position="60"/>
        <end position="79"/>
    </location>
</feature>
<feature type="transmembrane region" description="Helical" evidence="1">
    <location>
        <begin position="20"/>
        <end position="39"/>
    </location>
</feature>
<accession>A0A645FK32</accession>
<proteinExistence type="predicted"/>
<gene>
    <name evidence="2" type="ORF">SDC9_162096</name>
</gene>
<sequence>MPPETNELQSDDKDGFEDLLMLKVISSLASDFGSGIIFIESFEQDPMNIAIRTTVRSFKVVLIIGVMGQMLWGYLLISLSTSSTVIGSLFEPNNLHPFGVIKISSSSLMPPKS</sequence>
<keyword evidence="1" id="KW-1133">Transmembrane helix</keyword>
<name>A0A645FK32_9ZZZZ</name>
<comment type="caution">
    <text evidence="2">The sequence shown here is derived from an EMBL/GenBank/DDBJ whole genome shotgun (WGS) entry which is preliminary data.</text>
</comment>
<dbReference type="EMBL" id="VSSQ01061432">
    <property type="protein sequence ID" value="MPN14767.1"/>
    <property type="molecule type" value="Genomic_DNA"/>
</dbReference>
<keyword evidence="1" id="KW-0472">Membrane</keyword>
<protein>
    <submittedName>
        <fullName evidence="2">Uncharacterized protein</fullName>
    </submittedName>
</protein>
<keyword evidence="1" id="KW-0812">Transmembrane</keyword>
<evidence type="ECO:0000256" key="1">
    <source>
        <dbReference type="SAM" id="Phobius"/>
    </source>
</evidence>
<evidence type="ECO:0000313" key="2">
    <source>
        <dbReference type="EMBL" id="MPN14767.1"/>
    </source>
</evidence>